<proteinExistence type="predicted"/>
<sequence length="192" mass="21216">MSGGPVPVYKKYTTGSKGIWEILRQWLTLVPNRSSGNPIVPLYRAVPPGSQPKAPLYTDPFTIPTGDIKANPFYKRDHRRNYPQISSFDQTKISGLLTLGSVSNPRISIGNKGQEELLPFKASNDETLLSKTLPTVSRKVIQEEILGAQNSAIVAPSLTRKRTWVIVPEAKNGIYGPEFPCRLFNTVPVQNA</sequence>
<dbReference type="RefSeq" id="XP_064853853.1">
    <property type="nucleotide sequence ID" value="XM_064997781.1"/>
</dbReference>
<dbReference type="InterPro" id="IPR016813">
    <property type="entry name" value="NADH_Ub_cplx-1_21kDa"/>
</dbReference>
<evidence type="ECO:0000313" key="1">
    <source>
        <dbReference type="EMBL" id="GMM36857.1"/>
    </source>
</evidence>
<name>A0AAV5QQH1_9ASCO</name>
<dbReference type="Proteomes" id="UP001360560">
    <property type="component" value="Unassembled WGS sequence"/>
</dbReference>
<comment type="caution">
    <text evidence="1">The sequence shown here is derived from an EMBL/GenBank/DDBJ whole genome shotgun (WGS) entry which is preliminary data.</text>
</comment>
<accession>A0AAV5QQH1</accession>
<reference evidence="1 2" key="1">
    <citation type="journal article" date="2023" name="Elife">
        <title>Identification of key yeast species and microbe-microbe interactions impacting larval growth of Drosophila in the wild.</title>
        <authorList>
            <person name="Mure A."/>
            <person name="Sugiura Y."/>
            <person name="Maeda R."/>
            <person name="Honda K."/>
            <person name="Sakurai N."/>
            <person name="Takahashi Y."/>
            <person name="Watada M."/>
            <person name="Katoh T."/>
            <person name="Gotoh A."/>
            <person name="Gotoh Y."/>
            <person name="Taniguchi I."/>
            <person name="Nakamura K."/>
            <person name="Hayashi T."/>
            <person name="Katayama T."/>
            <person name="Uemura T."/>
            <person name="Hattori Y."/>
        </authorList>
    </citation>
    <scope>NUCLEOTIDE SEQUENCE [LARGE SCALE GENOMIC DNA]</scope>
    <source>
        <strain evidence="1 2">SC-9</strain>
    </source>
</reference>
<gene>
    <name evidence="1" type="ORF">DASC09_041820</name>
</gene>
<dbReference type="GeneID" id="90074832"/>
<dbReference type="PANTHER" id="PTHR37325:SF1">
    <property type="entry name" value="OXIDOREDUCTASE 21 KDA SUBUNIT, PUTATIVE (AFU_ORTHOLOGUE AFUA_4G05910)-RELATED"/>
    <property type="match status" value="1"/>
</dbReference>
<dbReference type="PANTHER" id="PTHR37325">
    <property type="entry name" value="OXIDOREDUCTASE 21 KDA SUBUNIT, PUTATIVE (AFU_ORTHOLOGUE AFUA_4G05910)-RELATED"/>
    <property type="match status" value="1"/>
</dbReference>
<protein>
    <submittedName>
        <fullName evidence="1">Uncharacterized protein</fullName>
    </submittedName>
</protein>
<organism evidence="1 2">
    <name type="scientific">Saccharomycopsis crataegensis</name>
    <dbReference type="NCBI Taxonomy" id="43959"/>
    <lineage>
        <taxon>Eukaryota</taxon>
        <taxon>Fungi</taxon>
        <taxon>Dikarya</taxon>
        <taxon>Ascomycota</taxon>
        <taxon>Saccharomycotina</taxon>
        <taxon>Saccharomycetes</taxon>
        <taxon>Saccharomycopsidaceae</taxon>
        <taxon>Saccharomycopsis</taxon>
    </lineage>
</organism>
<evidence type="ECO:0000313" key="2">
    <source>
        <dbReference type="Proteomes" id="UP001360560"/>
    </source>
</evidence>
<dbReference type="AlphaFoldDB" id="A0AAV5QQH1"/>
<dbReference type="PIRSF" id="PIRSF022976">
    <property type="entry name" value="NADH_Oxi_21kDa"/>
    <property type="match status" value="1"/>
</dbReference>
<dbReference type="CDD" id="cd22849">
    <property type="entry name" value="NuzM"/>
    <property type="match status" value="1"/>
</dbReference>
<keyword evidence="2" id="KW-1185">Reference proteome</keyword>
<dbReference type="EMBL" id="BTFZ01000011">
    <property type="protein sequence ID" value="GMM36857.1"/>
    <property type="molecule type" value="Genomic_DNA"/>
</dbReference>